<dbReference type="AlphaFoldDB" id="A0A2H3KWV1"/>
<dbReference type="EMBL" id="LYXE01000178">
    <property type="protein sequence ID" value="PDV96841.1"/>
    <property type="molecule type" value="Genomic_DNA"/>
</dbReference>
<dbReference type="GO" id="GO:0004674">
    <property type="term" value="F:protein serine/threonine kinase activity"/>
    <property type="evidence" value="ECO:0007669"/>
    <property type="project" value="UniProtKB-KW"/>
</dbReference>
<feature type="compositionally biased region" description="Pro residues" evidence="10">
    <location>
        <begin position="436"/>
        <end position="450"/>
    </location>
</feature>
<evidence type="ECO:0000256" key="1">
    <source>
        <dbReference type="ARBA" id="ARBA00012513"/>
    </source>
</evidence>
<feature type="compositionally biased region" description="Pro residues" evidence="10">
    <location>
        <begin position="464"/>
        <end position="488"/>
    </location>
</feature>
<evidence type="ECO:0000256" key="10">
    <source>
        <dbReference type="SAM" id="MobiDB-lite"/>
    </source>
</evidence>
<dbReference type="SUPFAM" id="SSF56112">
    <property type="entry name" value="Protein kinase-like (PK-like)"/>
    <property type="match status" value="1"/>
</dbReference>
<keyword evidence="3" id="KW-0808">Transferase</keyword>
<evidence type="ECO:0000313" key="14">
    <source>
        <dbReference type="Proteomes" id="UP000220922"/>
    </source>
</evidence>
<evidence type="ECO:0000256" key="3">
    <source>
        <dbReference type="ARBA" id="ARBA00022679"/>
    </source>
</evidence>
<evidence type="ECO:0000259" key="12">
    <source>
        <dbReference type="PROSITE" id="PS50011"/>
    </source>
</evidence>
<keyword evidence="4 9" id="KW-0547">Nucleotide-binding</keyword>
<comment type="caution">
    <text evidence="13">The sequence shown here is derived from an EMBL/GenBank/DDBJ whole genome shotgun (WGS) entry which is preliminary data.</text>
</comment>
<keyword evidence="11" id="KW-1133">Transmembrane helix</keyword>
<keyword evidence="11" id="KW-0472">Membrane</keyword>
<feature type="domain" description="Protein kinase" evidence="12">
    <location>
        <begin position="14"/>
        <end position="281"/>
    </location>
</feature>
<evidence type="ECO:0000256" key="11">
    <source>
        <dbReference type="SAM" id="Phobius"/>
    </source>
</evidence>
<dbReference type="PROSITE" id="PS00107">
    <property type="entry name" value="PROTEIN_KINASE_ATP"/>
    <property type="match status" value="1"/>
</dbReference>
<evidence type="ECO:0000256" key="4">
    <source>
        <dbReference type="ARBA" id="ARBA00022741"/>
    </source>
</evidence>
<sequence>MMVGSLLHQRIGRYETKALLGRGGMAAVYRATDTLLQRDVALKLLYPQYGDDQALVARFTREAITAASLEHPGIVAVYDVGEHNGLTYIAMQLLTGRTLQEYLQEVGTVDLPALVELLEPLVEALDYAHRRGVIHRDIKPGNIFLSTTPEGQRAVLTDFGIARQRDTPGLTTTGTLLGTPDYMAPEQIAGRSIDARVDVYALGIVIFRALTGRQAFEGTTQDVLMGHLYGQVPAPSRLNPALSAAVDAVVAQATATDPAQRFASVKLLFAALKQALATPLLSSHQPTFVGASPRDGVGSPGGAPPLLDSSDRQAATLVAPGVPWVSNQDARHTSGTGDDDQGIALTRPTAQRRVARPSGAPARSSFVTILLVFLVVMLTLLAGGGLFAFWAVLAQTDQGTPPPLPPVVGEATSLPVVTAEVFATVTEPASTAEPSPEAPEPTGVPAPTGMPEPTGVPVVTGAPEPTPAPAPTEVPLSTPLPTPTPVPTEVPATPTDVPATPTEVAPTPLADCPNGLPVRGFGKLYAENVGVRTGLGCPVAPESAGIAAQQFFESGTMYYWDLTNRDSKRDYIFVFYGANGGNYTQLSAQEVADLGPEPTPGTDPNQPVRGFGRVYFHKSGVREQLGLPTTPELELKGSQLGVIQFFDRGLMIWTPDYRPTGGSSIFVLYDTGRFERFRDAFMG</sequence>
<feature type="compositionally biased region" description="Low complexity" evidence="10">
    <location>
        <begin position="489"/>
        <end position="509"/>
    </location>
</feature>
<dbReference type="EC" id="2.7.11.1" evidence="1"/>
<keyword evidence="11" id="KW-0812">Transmembrane</keyword>
<dbReference type="Gene3D" id="1.10.510.10">
    <property type="entry name" value="Transferase(Phosphotransferase) domain 1"/>
    <property type="match status" value="1"/>
</dbReference>
<dbReference type="InterPro" id="IPR000719">
    <property type="entry name" value="Prot_kinase_dom"/>
</dbReference>
<organism evidence="13 14">
    <name type="scientific">Candidatus Chloroploca asiatica</name>
    <dbReference type="NCBI Taxonomy" id="1506545"/>
    <lineage>
        <taxon>Bacteria</taxon>
        <taxon>Bacillati</taxon>
        <taxon>Chloroflexota</taxon>
        <taxon>Chloroflexia</taxon>
        <taxon>Chloroflexales</taxon>
        <taxon>Chloroflexineae</taxon>
        <taxon>Oscillochloridaceae</taxon>
        <taxon>Candidatus Chloroploca</taxon>
    </lineage>
</organism>
<dbReference type="SMART" id="SM00220">
    <property type="entry name" value="S_TKc"/>
    <property type="match status" value="1"/>
</dbReference>
<dbReference type="Pfam" id="PF00069">
    <property type="entry name" value="Pkinase"/>
    <property type="match status" value="1"/>
</dbReference>
<reference evidence="13 14" key="1">
    <citation type="submission" date="2016-05" db="EMBL/GenBank/DDBJ databases">
        <authorList>
            <person name="Lavstsen T."/>
            <person name="Jespersen J.S."/>
        </authorList>
    </citation>
    <scope>NUCLEOTIDE SEQUENCE [LARGE SCALE GENOMIC DNA]</scope>
    <source>
        <strain evidence="13 14">B7-9</strain>
    </source>
</reference>
<evidence type="ECO:0000256" key="9">
    <source>
        <dbReference type="PROSITE-ProRule" id="PRU10141"/>
    </source>
</evidence>
<dbReference type="InterPro" id="IPR011009">
    <property type="entry name" value="Kinase-like_dom_sf"/>
</dbReference>
<keyword evidence="5" id="KW-0418">Kinase</keyword>
<proteinExistence type="predicted"/>
<evidence type="ECO:0000256" key="6">
    <source>
        <dbReference type="ARBA" id="ARBA00022840"/>
    </source>
</evidence>
<dbReference type="CDD" id="cd14014">
    <property type="entry name" value="STKc_PknB_like"/>
    <property type="match status" value="1"/>
</dbReference>
<evidence type="ECO:0000256" key="5">
    <source>
        <dbReference type="ARBA" id="ARBA00022777"/>
    </source>
</evidence>
<evidence type="ECO:0000313" key="13">
    <source>
        <dbReference type="EMBL" id="PDV96841.1"/>
    </source>
</evidence>
<feature type="transmembrane region" description="Helical" evidence="11">
    <location>
        <begin position="366"/>
        <end position="393"/>
    </location>
</feature>
<evidence type="ECO:0000256" key="7">
    <source>
        <dbReference type="ARBA" id="ARBA00047899"/>
    </source>
</evidence>
<dbReference type="FunFam" id="3.30.200.20:FF:000035">
    <property type="entry name" value="Serine/threonine protein kinase Stk1"/>
    <property type="match status" value="1"/>
</dbReference>
<dbReference type="InterPro" id="IPR008271">
    <property type="entry name" value="Ser/Thr_kinase_AS"/>
</dbReference>
<evidence type="ECO:0000256" key="2">
    <source>
        <dbReference type="ARBA" id="ARBA00022527"/>
    </source>
</evidence>
<name>A0A2H3KWV1_9CHLR</name>
<feature type="region of interest" description="Disordered" evidence="10">
    <location>
        <begin position="288"/>
        <end position="309"/>
    </location>
</feature>
<dbReference type="Gene3D" id="3.30.200.20">
    <property type="entry name" value="Phosphorylase Kinase, domain 1"/>
    <property type="match status" value="1"/>
</dbReference>
<feature type="compositionally biased region" description="Low complexity" evidence="10">
    <location>
        <begin position="451"/>
        <end position="463"/>
    </location>
</feature>
<keyword evidence="6 9" id="KW-0067">ATP-binding</keyword>
<gene>
    <name evidence="13" type="ORF">A9Q02_20230</name>
</gene>
<accession>A0A2H3KWV1</accession>
<keyword evidence="14" id="KW-1185">Reference proteome</keyword>
<dbReference type="GO" id="GO:0005524">
    <property type="term" value="F:ATP binding"/>
    <property type="evidence" value="ECO:0007669"/>
    <property type="project" value="UniProtKB-UniRule"/>
</dbReference>
<comment type="catalytic activity">
    <reaction evidence="8">
        <text>L-seryl-[protein] + ATP = O-phospho-L-seryl-[protein] + ADP + H(+)</text>
        <dbReference type="Rhea" id="RHEA:17989"/>
        <dbReference type="Rhea" id="RHEA-COMP:9863"/>
        <dbReference type="Rhea" id="RHEA-COMP:11604"/>
        <dbReference type="ChEBI" id="CHEBI:15378"/>
        <dbReference type="ChEBI" id="CHEBI:29999"/>
        <dbReference type="ChEBI" id="CHEBI:30616"/>
        <dbReference type="ChEBI" id="CHEBI:83421"/>
        <dbReference type="ChEBI" id="CHEBI:456216"/>
        <dbReference type="EC" id="2.7.11.1"/>
    </reaction>
</comment>
<dbReference type="PANTHER" id="PTHR43289:SF6">
    <property type="entry name" value="SERINE_THREONINE-PROTEIN KINASE NEKL-3"/>
    <property type="match status" value="1"/>
</dbReference>
<dbReference type="InterPro" id="IPR017441">
    <property type="entry name" value="Protein_kinase_ATP_BS"/>
</dbReference>
<evidence type="ECO:0000256" key="8">
    <source>
        <dbReference type="ARBA" id="ARBA00048679"/>
    </source>
</evidence>
<protein>
    <recommendedName>
        <fullName evidence="1">non-specific serine/threonine protein kinase</fullName>
        <ecNumber evidence="1">2.7.11.1</ecNumber>
    </recommendedName>
</protein>
<dbReference type="PROSITE" id="PS00108">
    <property type="entry name" value="PROTEIN_KINASE_ST"/>
    <property type="match status" value="1"/>
</dbReference>
<dbReference type="PROSITE" id="PS50011">
    <property type="entry name" value="PROTEIN_KINASE_DOM"/>
    <property type="match status" value="1"/>
</dbReference>
<feature type="binding site" evidence="9">
    <location>
        <position position="43"/>
    </location>
    <ligand>
        <name>ATP</name>
        <dbReference type="ChEBI" id="CHEBI:30616"/>
    </ligand>
</feature>
<feature type="region of interest" description="Disordered" evidence="10">
    <location>
        <begin position="427"/>
        <end position="511"/>
    </location>
</feature>
<keyword evidence="2" id="KW-0723">Serine/threonine-protein kinase</keyword>
<comment type="catalytic activity">
    <reaction evidence="7">
        <text>L-threonyl-[protein] + ATP = O-phospho-L-threonyl-[protein] + ADP + H(+)</text>
        <dbReference type="Rhea" id="RHEA:46608"/>
        <dbReference type="Rhea" id="RHEA-COMP:11060"/>
        <dbReference type="Rhea" id="RHEA-COMP:11605"/>
        <dbReference type="ChEBI" id="CHEBI:15378"/>
        <dbReference type="ChEBI" id="CHEBI:30013"/>
        <dbReference type="ChEBI" id="CHEBI:30616"/>
        <dbReference type="ChEBI" id="CHEBI:61977"/>
        <dbReference type="ChEBI" id="CHEBI:456216"/>
        <dbReference type="EC" id="2.7.11.1"/>
    </reaction>
</comment>
<dbReference type="Proteomes" id="UP000220922">
    <property type="component" value="Unassembled WGS sequence"/>
</dbReference>
<dbReference type="PANTHER" id="PTHR43289">
    <property type="entry name" value="MITOGEN-ACTIVATED PROTEIN KINASE KINASE KINASE 20-RELATED"/>
    <property type="match status" value="1"/>
</dbReference>